<reference evidence="7 8" key="1">
    <citation type="submission" date="2019-09" db="EMBL/GenBank/DDBJ databases">
        <title>Actinomadura physcomitrii sp. nov., a novel actinomycete isolated from moss [Physcomitrium sphaericum (Ludw) Fuernr].</title>
        <authorList>
            <person name="Zhuang X."/>
            <person name="Liu C."/>
        </authorList>
    </citation>
    <scope>NUCLEOTIDE SEQUENCE [LARGE SCALE GENOMIC DNA]</scope>
    <source>
        <strain evidence="7 8">HMC1</strain>
    </source>
</reference>
<feature type="compositionally biased region" description="Low complexity" evidence="4">
    <location>
        <begin position="349"/>
        <end position="365"/>
    </location>
</feature>
<dbReference type="Pfam" id="PF00356">
    <property type="entry name" value="LacI"/>
    <property type="match status" value="1"/>
</dbReference>
<dbReference type="OrthoDB" id="252678at2"/>
<dbReference type="GO" id="GO:0000976">
    <property type="term" value="F:transcription cis-regulatory region binding"/>
    <property type="evidence" value="ECO:0007669"/>
    <property type="project" value="TreeGrafter"/>
</dbReference>
<dbReference type="CDD" id="cd01392">
    <property type="entry name" value="HTH_LacI"/>
    <property type="match status" value="1"/>
</dbReference>
<dbReference type="GO" id="GO:0003700">
    <property type="term" value="F:DNA-binding transcription factor activity"/>
    <property type="evidence" value="ECO:0007669"/>
    <property type="project" value="TreeGrafter"/>
</dbReference>
<dbReference type="CDD" id="cd06267">
    <property type="entry name" value="PBP1_LacI_sugar_binding-like"/>
    <property type="match status" value="1"/>
</dbReference>
<dbReference type="InterPro" id="IPR010982">
    <property type="entry name" value="Lambda_DNA-bd_dom_sf"/>
</dbReference>
<dbReference type="RefSeq" id="WP_151560297.1">
    <property type="nucleotide sequence ID" value="NZ_WBMT01000005.1"/>
</dbReference>
<dbReference type="AlphaFoldDB" id="A0A6H9YX53"/>
<dbReference type="PROSITE" id="PS00356">
    <property type="entry name" value="HTH_LACI_1"/>
    <property type="match status" value="1"/>
</dbReference>
<accession>A0A6H9YX53</accession>
<feature type="region of interest" description="Disordered" evidence="4">
    <location>
        <begin position="328"/>
        <end position="365"/>
    </location>
</feature>
<sequence length="365" mass="38576">MVKITDVARHAGVSPSTVSYVLSGKRSISAETVRRVRASIRELGYRPHAGARALASSRSNVLALVIPLRTGIHVPVIMQFAVSVVTTARRHDHDVLLLTQEEGEEGVRRVADSALVDAVIVMDVQLHDERLPMLRSLDRPSVLIGFPAETEDLTCIDLDFRAAGEACLEHLAGLGHRAVGLIGSPPEVYERGTGYAQRTSEGFLAAAERHGVAGTVHPCEATVEAARALVDRLLAEQPELTAVVIHNESVLAPLVKAFQDAGRRVPEDLSVVAICPDDLAEHAELPLSSVAIPAEEVGRRSVELLMAKLDGEEVPPATLLPPRLTARASTARVGTAHAGTADTARADTARAGTAGTARAGTAPAN</sequence>
<keyword evidence="8" id="KW-1185">Reference proteome</keyword>
<dbReference type="Pfam" id="PF13377">
    <property type="entry name" value="Peripla_BP_3"/>
    <property type="match status" value="1"/>
</dbReference>
<dbReference type="PANTHER" id="PTHR30146:SF153">
    <property type="entry name" value="LACTOSE OPERON REPRESSOR"/>
    <property type="match status" value="1"/>
</dbReference>
<dbReference type="InterPro" id="IPR046335">
    <property type="entry name" value="LacI/GalR-like_sensor"/>
</dbReference>
<protein>
    <submittedName>
        <fullName evidence="7">LacI family transcriptional regulator</fullName>
    </submittedName>
</protein>
<comment type="caution">
    <text evidence="7">The sequence shown here is derived from an EMBL/GenBank/DDBJ whole genome shotgun (WGS) entry which is preliminary data.</text>
</comment>
<evidence type="ECO:0000256" key="1">
    <source>
        <dbReference type="ARBA" id="ARBA00023015"/>
    </source>
</evidence>
<dbReference type="PANTHER" id="PTHR30146">
    <property type="entry name" value="LACI-RELATED TRANSCRIPTIONAL REPRESSOR"/>
    <property type="match status" value="1"/>
</dbReference>
<evidence type="ECO:0000259" key="6">
    <source>
        <dbReference type="PROSITE" id="PS50943"/>
    </source>
</evidence>
<dbReference type="SUPFAM" id="SSF47413">
    <property type="entry name" value="lambda repressor-like DNA-binding domains"/>
    <property type="match status" value="1"/>
</dbReference>
<dbReference type="Proteomes" id="UP000468735">
    <property type="component" value="Unassembled WGS sequence"/>
</dbReference>
<evidence type="ECO:0000256" key="2">
    <source>
        <dbReference type="ARBA" id="ARBA00023125"/>
    </source>
</evidence>
<name>A0A6H9YX53_9ACTN</name>
<dbReference type="Gene3D" id="1.10.260.40">
    <property type="entry name" value="lambda repressor-like DNA-binding domains"/>
    <property type="match status" value="1"/>
</dbReference>
<evidence type="ECO:0000259" key="5">
    <source>
        <dbReference type="PROSITE" id="PS50932"/>
    </source>
</evidence>
<feature type="domain" description="HTH lacI-type" evidence="5">
    <location>
        <begin position="2"/>
        <end position="56"/>
    </location>
</feature>
<keyword evidence="1" id="KW-0805">Transcription regulation</keyword>
<evidence type="ECO:0000256" key="4">
    <source>
        <dbReference type="SAM" id="MobiDB-lite"/>
    </source>
</evidence>
<dbReference type="SUPFAM" id="SSF53822">
    <property type="entry name" value="Periplasmic binding protein-like I"/>
    <property type="match status" value="1"/>
</dbReference>
<feature type="domain" description="HTH cro/C1-type" evidence="6">
    <location>
        <begin position="5"/>
        <end position="36"/>
    </location>
</feature>
<feature type="compositionally biased region" description="Low complexity" evidence="4">
    <location>
        <begin position="328"/>
        <end position="343"/>
    </location>
</feature>
<dbReference type="InterPro" id="IPR028082">
    <property type="entry name" value="Peripla_BP_I"/>
</dbReference>
<evidence type="ECO:0000313" key="8">
    <source>
        <dbReference type="Proteomes" id="UP000468735"/>
    </source>
</evidence>
<dbReference type="PROSITE" id="PS50932">
    <property type="entry name" value="HTH_LACI_2"/>
    <property type="match status" value="1"/>
</dbReference>
<dbReference type="SMART" id="SM00354">
    <property type="entry name" value="HTH_LACI"/>
    <property type="match status" value="1"/>
</dbReference>
<dbReference type="InterPro" id="IPR001387">
    <property type="entry name" value="Cro/C1-type_HTH"/>
</dbReference>
<dbReference type="Gene3D" id="3.40.50.2300">
    <property type="match status" value="2"/>
</dbReference>
<evidence type="ECO:0000256" key="3">
    <source>
        <dbReference type="ARBA" id="ARBA00023163"/>
    </source>
</evidence>
<evidence type="ECO:0000313" key="7">
    <source>
        <dbReference type="EMBL" id="KAB2349528.1"/>
    </source>
</evidence>
<dbReference type="PROSITE" id="PS50943">
    <property type="entry name" value="HTH_CROC1"/>
    <property type="match status" value="1"/>
</dbReference>
<dbReference type="EMBL" id="WBMT01000005">
    <property type="protein sequence ID" value="KAB2349528.1"/>
    <property type="molecule type" value="Genomic_DNA"/>
</dbReference>
<proteinExistence type="predicted"/>
<gene>
    <name evidence="7" type="ORF">F8566_12165</name>
</gene>
<dbReference type="InterPro" id="IPR000843">
    <property type="entry name" value="HTH_LacI"/>
</dbReference>
<organism evidence="7 8">
    <name type="scientific">Actinomadura rudentiformis</name>
    <dbReference type="NCBI Taxonomy" id="359158"/>
    <lineage>
        <taxon>Bacteria</taxon>
        <taxon>Bacillati</taxon>
        <taxon>Actinomycetota</taxon>
        <taxon>Actinomycetes</taxon>
        <taxon>Streptosporangiales</taxon>
        <taxon>Thermomonosporaceae</taxon>
        <taxon>Actinomadura</taxon>
    </lineage>
</organism>
<keyword evidence="3" id="KW-0804">Transcription</keyword>
<keyword evidence="2" id="KW-0238">DNA-binding</keyword>